<organism evidence="1 2">
    <name type="scientific">Propionispora vibrioides</name>
    <dbReference type="NCBI Taxonomy" id="112903"/>
    <lineage>
        <taxon>Bacteria</taxon>
        <taxon>Bacillati</taxon>
        <taxon>Bacillota</taxon>
        <taxon>Negativicutes</taxon>
        <taxon>Selenomonadales</taxon>
        <taxon>Sporomusaceae</taxon>
        <taxon>Propionispora</taxon>
    </lineage>
</organism>
<dbReference type="SUPFAM" id="SSF51658">
    <property type="entry name" value="Xylose isomerase-like"/>
    <property type="match status" value="1"/>
</dbReference>
<reference evidence="1 2" key="1">
    <citation type="submission" date="2016-10" db="EMBL/GenBank/DDBJ databases">
        <authorList>
            <person name="de Groot N.N."/>
        </authorList>
    </citation>
    <scope>NUCLEOTIDE SEQUENCE [LARGE SCALE GENOMIC DNA]</scope>
    <source>
        <strain evidence="1 2">DSM 13305</strain>
    </source>
</reference>
<dbReference type="RefSeq" id="WP_091751929.1">
    <property type="nucleotide sequence ID" value="NZ_FODY01000038.1"/>
</dbReference>
<name>A0A1H8Y2E7_9FIRM</name>
<evidence type="ECO:0000313" key="2">
    <source>
        <dbReference type="Proteomes" id="UP000198847"/>
    </source>
</evidence>
<dbReference type="EMBL" id="FODY01000038">
    <property type="protein sequence ID" value="SEP46217.1"/>
    <property type="molecule type" value="Genomic_DNA"/>
</dbReference>
<proteinExistence type="predicted"/>
<dbReference type="Gene3D" id="3.20.20.150">
    <property type="entry name" value="Divalent-metal-dependent TIM barrel enzymes"/>
    <property type="match status" value="1"/>
</dbReference>
<accession>A0A1H8Y2E7</accession>
<sequence>MYEIKRGVSFYSYQQTQFFKQLDLEGQIREVTTNLDGADGIEILDEQSLRRYPNPTEEFIEQWHVWLDKYKAVPVTMDVFMDVLQFRDHVMTYHECAERLKGDIRLAKRLGFKNVRTLSTVPIEIIIEALPVAEELDIRVGKEIHNPIPLNGTYVDEIVEYVNRTGTKHLGIIPDMGIYQYQPSEVALEWMIRHGASRASTEVLTEACLDIRANKGPLGSMDLSLASAGNVEVNFRKYLNTGVIEKYFKEPFDAVVALTNSRIKSPTKMDYEVVLQALLYSRTKPEDMGVVMPYIISIHGKFLNMTEIPGQPGEYEDKSIDYDGPISFLKKAGYKGYINSEYEGQRRFQDLPYEQLADEIDQVRKHQKMLKRLIEQ</sequence>
<dbReference type="OrthoDB" id="9779184at2"/>
<dbReference type="Proteomes" id="UP000198847">
    <property type="component" value="Unassembled WGS sequence"/>
</dbReference>
<keyword evidence="2" id="KW-1185">Reference proteome</keyword>
<dbReference type="STRING" id="112903.SAMN04490178_1387"/>
<protein>
    <recommendedName>
        <fullName evidence="3">Xylose isomerase-like TIM barrel</fullName>
    </recommendedName>
</protein>
<dbReference type="InterPro" id="IPR036237">
    <property type="entry name" value="Xyl_isomerase-like_sf"/>
</dbReference>
<evidence type="ECO:0000313" key="1">
    <source>
        <dbReference type="EMBL" id="SEP46217.1"/>
    </source>
</evidence>
<dbReference type="AlphaFoldDB" id="A0A1H8Y2E7"/>
<evidence type="ECO:0008006" key="3">
    <source>
        <dbReference type="Google" id="ProtNLM"/>
    </source>
</evidence>
<gene>
    <name evidence="1" type="ORF">SAMN04490178_1387</name>
</gene>